<proteinExistence type="predicted"/>
<name>A0A0F9LXJ3_9ZZZZ</name>
<organism evidence="1">
    <name type="scientific">marine sediment metagenome</name>
    <dbReference type="NCBI Taxonomy" id="412755"/>
    <lineage>
        <taxon>unclassified sequences</taxon>
        <taxon>metagenomes</taxon>
        <taxon>ecological metagenomes</taxon>
    </lineage>
</organism>
<gene>
    <name evidence="1" type="ORF">LCGC14_1528430</name>
</gene>
<reference evidence="1" key="1">
    <citation type="journal article" date="2015" name="Nature">
        <title>Complex archaea that bridge the gap between prokaryotes and eukaryotes.</title>
        <authorList>
            <person name="Spang A."/>
            <person name="Saw J.H."/>
            <person name="Jorgensen S.L."/>
            <person name="Zaremba-Niedzwiedzka K."/>
            <person name="Martijn J."/>
            <person name="Lind A.E."/>
            <person name="van Eijk R."/>
            <person name="Schleper C."/>
            <person name="Guy L."/>
            <person name="Ettema T.J."/>
        </authorList>
    </citation>
    <scope>NUCLEOTIDE SEQUENCE</scope>
</reference>
<accession>A0A0F9LXJ3</accession>
<dbReference type="AlphaFoldDB" id="A0A0F9LXJ3"/>
<comment type="caution">
    <text evidence="1">The sequence shown here is derived from an EMBL/GenBank/DDBJ whole genome shotgun (WGS) entry which is preliminary data.</text>
</comment>
<dbReference type="EMBL" id="LAZR01011422">
    <property type="protein sequence ID" value="KKM61762.1"/>
    <property type="molecule type" value="Genomic_DNA"/>
</dbReference>
<evidence type="ECO:0000313" key="1">
    <source>
        <dbReference type="EMBL" id="KKM61762.1"/>
    </source>
</evidence>
<protein>
    <submittedName>
        <fullName evidence="1">Uncharacterized protein</fullName>
    </submittedName>
</protein>
<sequence length="86" mass="10295">MEDQGRFKITMYRNKRSARKLRHTATLTEARRTADRMAKTFELMFESAEWQNANPQQYYRPESAVIFERPFVDRRGNGGFFRIEGK</sequence>